<evidence type="ECO:0000259" key="2">
    <source>
        <dbReference type="PROSITE" id="PS50965"/>
    </source>
</evidence>
<gene>
    <name evidence="3" type="ORF">B5C08_02710</name>
</gene>
<proteinExistence type="predicted"/>
<dbReference type="AlphaFoldDB" id="A0A2A4GYZ2"/>
<feature type="domain" description="NERD" evidence="2">
    <location>
        <begin position="101"/>
        <end position="244"/>
    </location>
</feature>
<evidence type="ECO:0000313" key="3">
    <source>
        <dbReference type="EMBL" id="PCF56374.1"/>
    </source>
</evidence>
<dbReference type="Proteomes" id="UP000218335">
    <property type="component" value="Unassembled WGS sequence"/>
</dbReference>
<dbReference type="EMBL" id="MWUU01000003">
    <property type="protein sequence ID" value="PCF56374.1"/>
    <property type="molecule type" value="Genomic_DNA"/>
</dbReference>
<evidence type="ECO:0000256" key="1">
    <source>
        <dbReference type="SAM" id="Coils"/>
    </source>
</evidence>
<protein>
    <recommendedName>
        <fullName evidence="2">NERD domain-containing protein</fullName>
    </recommendedName>
</protein>
<name>A0A2A4GYZ2_9STAP</name>
<sequence length="300" mass="35701">MVIVIIILIITILGLVFVLKRTNAMVKEEMHKRMIIEQQYEKKLEQKETEVDTHIQTLESYQLSKGEIETDFKQLEKNYIQLKETLNKHKIFSNNIGEVMASRDLSHIFESYKSRGIVNQYHIIDNILFSDENVRQIDHVVVCDYGIFMIETKTWKGDIFYNTSKEALQGTPYRFLEKYLFNDKFEKEYKTFVLKSDKDGKFEVLDYGNPYQQVRQSIYKVYHYFNKKYYVNGLVYFNYKAEADHYIFFDGSEENNPIKAVNQIEHLVAYFDDKIKNSKKYMDADDINAVATKLKENMML</sequence>
<dbReference type="InterPro" id="IPR011528">
    <property type="entry name" value="NERD"/>
</dbReference>
<dbReference type="Pfam" id="PF08378">
    <property type="entry name" value="NERD"/>
    <property type="match status" value="1"/>
</dbReference>
<reference evidence="3 4" key="1">
    <citation type="journal article" date="2017" name="PLoS ONE">
        <title>Development of a real-time PCR for detection of Staphylococcus pseudintermedius using a novel automated comparison of whole-genome sequences.</title>
        <authorList>
            <person name="Verstappen K.M."/>
            <person name="Huijbregts L."/>
            <person name="Spaninks M."/>
            <person name="Wagenaar J.A."/>
            <person name="Fluit A.C."/>
            <person name="Duim B."/>
        </authorList>
    </citation>
    <scope>NUCLEOTIDE SEQUENCE [LARGE SCALE GENOMIC DNA]</scope>
    <source>
        <strain evidence="3 4">215070706401-1</strain>
    </source>
</reference>
<comment type="caution">
    <text evidence="3">The sequence shown here is derived from an EMBL/GenBank/DDBJ whole genome shotgun (WGS) entry which is preliminary data.</text>
</comment>
<dbReference type="PROSITE" id="PS50965">
    <property type="entry name" value="NERD"/>
    <property type="match status" value="1"/>
</dbReference>
<keyword evidence="1" id="KW-0175">Coiled coil</keyword>
<feature type="coiled-coil region" evidence="1">
    <location>
        <begin position="37"/>
        <end position="85"/>
    </location>
</feature>
<accession>A0A2A4GYZ2</accession>
<evidence type="ECO:0000313" key="4">
    <source>
        <dbReference type="Proteomes" id="UP000218335"/>
    </source>
</evidence>
<dbReference type="RefSeq" id="WP_096638070.1">
    <property type="nucleotide sequence ID" value="NZ_MWRM01000004.1"/>
</dbReference>
<organism evidence="3 4">
    <name type="scientific">Staphylococcus delphini</name>
    <dbReference type="NCBI Taxonomy" id="53344"/>
    <lineage>
        <taxon>Bacteria</taxon>
        <taxon>Bacillati</taxon>
        <taxon>Bacillota</taxon>
        <taxon>Bacilli</taxon>
        <taxon>Bacillales</taxon>
        <taxon>Staphylococcaceae</taxon>
        <taxon>Staphylococcus</taxon>
        <taxon>Staphylococcus intermedius group</taxon>
    </lineage>
</organism>